<evidence type="ECO:0000256" key="4">
    <source>
        <dbReference type="ARBA" id="ARBA00023015"/>
    </source>
</evidence>
<dbReference type="InterPro" id="IPR047057">
    <property type="entry name" value="MerR_fam"/>
</dbReference>
<feature type="coiled-coil region" evidence="8">
    <location>
        <begin position="87"/>
        <end position="117"/>
    </location>
</feature>
<dbReference type="SUPFAM" id="SSF46955">
    <property type="entry name" value="Putative DNA-binding domain"/>
    <property type="match status" value="1"/>
</dbReference>
<evidence type="ECO:0000256" key="7">
    <source>
        <dbReference type="ARBA" id="ARBA00024874"/>
    </source>
</evidence>
<dbReference type="InterPro" id="IPR009061">
    <property type="entry name" value="DNA-bd_dom_put_sf"/>
</dbReference>
<dbReference type="GO" id="GO:0045340">
    <property type="term" value="F:mercury ion binding"/>
    <property type="evidence" value="ECO:0007669"/>
    <property type="project" value="InterPro"/>
</dbReference>
<dbReference type="AlphaFoldDB" id="A0A160TF59"/>
<dbReference type="GO" id="GO:0046689">
    <property type="term" value="P:response to mercury ion"/>
    <property type="evidence" value="ECO:0007669"/>
    <property type="project" value="UniProtKB-KW"/>
</dbReference>
<dbReference type="PANTHER" id="PTHR30204:SF92">
    <property type="entry name" value="HTH-TYPE TRANSCRIPTIONAL REGULATOR ZNTR"/>
    <property type="match status" value="1"/>
</dbReference>
<evidence type="ECO:0000256" key="3">
    <source>
        <dbReference type="ARBA" id="ARBA00022914"/>
    </source>
</evidence>
<keyword evidence="2" id="KW-0475">Mercuric resistance</keyword>
<gene>
    <name evidence="10" type="ORF">MGWOODY_Smn1703</name>
</gene>
<keyword evidence="5" id="KW-0238">DNA-binding</keyword>
<evidence type="ECO:0000259" key="9">
    <source>
        <dbReference type="PROSITE" id="PS50937"/>
    </source>
</evidence>
<protein>
    <recommendedName>
        <fullName evidence="1">Mercuric resistance operon regulatory protein</fullName>
    </recommendedName>
</protein>
<dbReference type="GO" id="GO:0003700">
    <property type="term" value="F:DNA-binding transcription factor activity"/>
    <property type="evidence" value="ECO:0007669"/>
    <property type="project" value="InterPro"/>
</dbReference>
<organism evidence="10">
    <name type="scientific">hydrothermal vent metagenome</name>
    <dbReference type="NCBI Taxonomy" id="652676"/>
    <lineage>
        <taxon>unclassified sequences</taxon>
        <taxon>metagenomes</taxon>
        <taxon>ecological metagenomes</taxon>
    </lineage>
</organism>
<dbReference type="PROSITE" id="PS50937">
    <property type="entry name" value="HTH_MERR_2"/>
    <property type="match status" value="1"/>
</dbReference>
<evidence type="ECO:0000256" key="2">
    <source>
        <dbReference type="ARBA" id="ARBA00022466"/>
    </source>
</evidence>
<evidence type="ECO:0000256" key="1">
    <source>
        <dbReference type="ARBA" id="ARBA00017146"/>
    </source>
</evidence>
<evidence type="ECO:0000256" key="8">
    <source>
        <dbReference type="SAM" id="Coils"/>
    </source>
</evidence>
<evidence type="ECO:0000313" key="10">
    <source>
        <dbReference type="EMBL" id="CUS43365.1"/>
    </source>
</evidence>
<accession>A0A160TF59</accession>
<comment type="function">
    <text evidence="7">Mediates the mercuric-dependent induction of mercury resistance operon. In the absence of mercury MerR represses transcription by binding tightly to the mer operator region; when mercury is present the dimeric complex binds a single ion and becomes a potent transcriptional activator, while remaining bound to the mer site.</text>
</comment>
<keyword evidence="3" id="KW-0476">Mercury</keyword>
<evidence type="ECO:0000256" key="6">
    <source>
        <dbReference type="ARBA" id="ARBA00023163"/>
    </source>
</evidence>
<keyword evidence="4" id="KW-0805">Transcription regulation</keyword>
<name>A0A160TF59_9ZZZZ</name>
<dbReference type="SMART" id="SM00422">
    <property type="entry name" value="HTH_MERR"/>
    <property type="match status" value="1"/>
</dbReference>
<keyword evidence="6" id="KW-0804">Transcription</keyword>
<keyword evidence="8" id="KW-0175">Coiled coil</keyword>
<evidence type="ECO:0000256" key="5">
    <source>
        <dbReference type="ARBA" id="ARBA00023125"/>
    </source>
</evidence>
<dbReference type="CDD" id="cd04783">
    <property type="entry name" value="HTH_MerR1"/>
    <property type="match status" value="1"/>
</dbReference>
<dbReference type="InterPro" id="IPR015358">
    <property type="entry name" value="Tscrpt_reg_MerR_DNA-bd"/>
</dbReference>
<dbReference type="Pfam" id="PF09278">
    <property type="entry name" value="MerR-DNA-bind"/>
    <property type="match status" value="1"/>
</dbReference>
<dbReference type="InterPro" id="IPR011794">
    <property type="entry name" value="MerR"/>
</dbReference>
<feature type="domain" description="HTH merR-type" evidence="9">
    <location>
        <begin position="1"/>
        <end position="77"/>
    </location>
</feature>
<proteinExistence type="predicted"/>
<dbReference type="GO" id="GO:0003677">
    <property type="term" value="F:DNA binding"/>
    <property type="evidence" value="ECO:0007669"/>
    <property type="project" value="UniProtKB-KW"/>
</dbReference>
<dbReference type="PANTHER" id="PTHR30204">
    <property type="entry name" value="REDOX-CYCLING DRUG-SENSING TRANSCRIPTIONAL ACTIVATOR SOXR"/>
    <property type="match status" value="1"/>
</dbReference>
<dbReference type="InterPro" id="IPR000551">
    <property type="entry name" value="MerR-type_HTH_dom"/>
</dbReference>
<reference evidence="10" key="1">
    <citation type="submission" date="2015-10" db="EMBL/GenBank/DDBJ databases">
        <authorList>
            <person name="Gilbert D.G."/>
        </authorList>
    </citation>
    <scope>NUCLEOTIDE SEQUENCE</scope>
</reference>
<sequence>MTDMTIAGLAREGSVGVETVRYYQRRGLIDEPARTGGLGLAGGIRRYGTDHVRRLRFIRSAQGAGFTLEEISELLALDATEDRDRARQLATERLAALDEKIAELQRARSALTRLAQACDASGAGPCPIIDAFDRG</sequence>
<dbReference type="EMBL" id="CZQE01000042">
    <property type="protein sequence ID" value="CUS43365.1"/>
    <property type="molecule type" value="Genomic_DNA"/>
</dbReference>
<dbReference type="Gene3D" id="1.10.1660.10">
    <property type="match status" value="1"/>
</dbReference>